<evidence type="ECO:0000256" key="2">
    <source>
        <dbReference type="ARBA" id="ARBA00022691"/>
    </source>
</evidence>
<gene>
    <name evidence="8 10" type="primary">queE</name>
    <name evidence="10" type="ORF">MESMUL_15610</name>
</gene>
<evidence type="ECO:0000256" key="4">
    <source>
        <dbReference type="ARBA" id="ARBA00022842"/>
    </source>
</evidence>
<keyword evidence="11" id="KW-1185">Reference proteome</keyword>
<dbReference type="EC" id="4.3.99.3" evidence="8"/>
<feature type="binding site" evidence="8">
    <location>
        <position position="34"/>
    </location>
    <ligand>
        <name>[4Fe-4S] cluster</name>
        <dbReference type="ChEBI" id="CHEBI:49883"/>
        <note>4Fe-4S-S-AdoMet</note>
    </ligand>
</feature>
<comment type="cofactor">
    <cofactor evidence="8">
        <name>S-adenosyl-L-methionine</name>
        <dbReference type="ChEBI" id="CHEBI:59789"/>
    </cofactor>
    <text evidence="8">Binds 1 S-adenosyl-L-methionine per subunit.</text>
</comment>
<comment type="caution">
    <text evidence="8">Lacks conserved residue(s) required for the propagation of feature annotation.</text>
</comment>
<dbReference type="UniPathway" id="UPA00391"/>
<proteinExistence type="inferred from homology"/>
<dbReference type="PANTHER" id="PTHR42836:SF1">
    <property type="entry name" value="7-CARBOXY-7-DEAZAGUANINE SYNTHASE"/>
    <property type="match status" value="1"/>
</dbReference>
<feature type="binding site" evidence="8">
    <location>
        <begin position="140"/>
        <end position="142"/>
    </location>
    <ligand>
        <name>S-adenosyl-L-methionine</name>
        <dbReference type="ChEBI" id="CHEBI:59789"/>
    </ligand>
</feature>
<keyword evidence="3 8" id="KW-0479">Metal-binding</keyword>
<protein>
    <recommendedName>
        <fullName evidence="8">7-carboxy-7-deazaguanine synthase</fullName>
        <shortName evidence="8">CDG synthase</shortName>
        <ecNumber evidence="8">4.3.99.3</ecNumber>
    </recommendedName>
    <alternativeName>
        <fullName evidence="8">Queuosine biosynthesis protein QueE</fullName>
    </alternativeName>
</protein>
<evidence type="ECO:0000256" key="8">
    <source>
        <dbReference type="HAMAP-Rule" id="MF_00917"/>
    </source>
</evidence>
<comment type="similarity">
    <text evidence="8">Belongs to the radical SAM superfamily. 7-carboxy-7-deazaguanine synthase family.</text>
</comment>
<comment type="catalytic activity">
    <reaction evidence="8">
        <text>6-carboxy-5,6,7,8-tetrahydropterin + H(+) = 7-carboxy-7-carbaguanine + NH4(+)</text>
        <dbReference type="Rhea" id="RHEA:27974"/>
        <dbReference type="ChEBI" id="CHEBI:15378"/>
        <dbReference type="ChEBI" id="CHEBI:28938"/>
        <dbReference type="ChEBI" id="CHEBI:61032"/>
        <dbReference type="ChEBI" id="CHEBI:61036"/>
        <dbReference type="EC" id="4.3.99.3"/>
    </reaction>
</comment>
<comment type="cofactor">
    <cofactor evidence="8">
        <name>[4Fe-4S] cluster</name>
        <dbReference type="ChEBI" id="CHEBI:49883"/>
    </cofactor>
    <text evidence="8">Binds 1 [4Fe-4S] cluster. The cluster is coordinated with 3 cysteines and an exchangeable S-adenosyl-L-methionine.</text>
</comment>
<dbReference type="HAMAP" id="MF_00917">
    <property type="entry name" value="QueE"/>
    <property type="match status" value="1"/>
</dbReference>
<keyword evidence="8" id="KW-0671">Queuosine biosynthesis</keyword>
<keyword evidence="2 8" id="KW-0949">S-adenosyl-L-methionine</keyword>
<dbReference type="Pfam" id="PF04055">
    <property type="entry name" value="Radical_SAM"/>
    <property type="match status" value="1"/>
</dbReference>
<name>A0A388SD08_9BURK</name>
<evidence type="ECO:0000313" key="11">
    <source>
        <dbReference type="Proteomes" id="UP000266091"/>
    </source>
</evidence>
<feature type="binding site" evidence="8">
    <location>
        <position position="43"/>
    </location>
    <ligand>
        <name>Mg(2+)</name>
        <dbReference type="ChEBI" id="CHEBI:18420"/>
    </ligand>
</feature>
<dbReference type="GO" id="GO:0000287">
    <property type="term" value="F:magnesium ion binding"/>
    <property type="evidence" value="ECO:0007669"/>
    <property type="project" value="UniProtKB-UniRule"/>
</dbReference>
<dbReference type="Gene3D" id="3.20.20.70">
    <property type="entry name" value="Aldolase class I"/>
    <property type="match status" value="1"/>
</dbReference>
<keyword evidence="5 8" id="KW-0408">Iron</keyword>
<evidence type="ECO:0000313" key="10">
    <source>
        <dbReference type="EMBL" id="GBO94207.1"/>
    </source>
</evidence>
<dbReference type="GO" id="GO:0016840">
    <property type="term" value="F:carbon-nitrogen lyase activity"/>
    <property type="evidence" value="ECO:0007669"/>
    <property type="project" value="UniProtKB-UniRule"/>
</dbReference>
<feature type="domain" description="Radical SAM core" evidence="9">
    <location>
        <begin position="21"/>
        <end position="226"/>
    </location>
</feature>
<keyword evidence="7 8" id="KW-0456">Lyase</keyword>
<keyword evidence="1 8" id="KW-0004">4Fe-4S</keyword>
<dbReference type="PANTHER" id="PTHR42836">
    <property type="entry name" value="7-CARBOXY-7-DEAZAGUANINE SYNTHASE"/>
    <property type="match status" value="1"/>
</dbReference>
<comment type="caution">
    <text evidence="10">The sequence shown here is derived from an EMBL/GenBank/DDBJ whole genome shotgun (WGS) entry which is preliminary data.</text>
</comment>
<keyword evidence="6 8" id="KW-0411">Iron-sulfur</keyword>
<accession>A0A401LMF7</accession>
<evidence type="ECO:0000256" key="5">
    <source>
        <dbReference type="ARBA" id="ARBA00023004"/>
    </source>
</evidence>
<feature type="binding site" evidence="8">
    <location>
        <position position="96"/>
    </location>
    <ligand>
        <name>substrate</name>
    </ligand>
</feature>
<comment type="function">
    <text evidence="8">Catalyzes the complex heterocyclic radical-mediated conversion of 6-carboxy-5,6,7,8-tetrahydropterin (CPH4) to 7-carboxy-7-deazaguanine (CDG), a step common to the biosynthetic pathways of all 7-deazapurine-containing compounds.</text>
</comment>
<evidence type="ECO:0000256" key="3">
    <source>
        <dbReference type="ARBA" id="ARBA00022723"/>
    </source>
</evidence>
<evidence type="ECO:0000256" key="6">
    <source>
        <dbReference type="ARBA" id="ARBA00023014"/>
    </source>
</evidence>
<evidence type="ECO:0000259" key="9">
    <source>
        <dbReference type="PROSITE" id="PS51918"/>
    </source>
</evidence>
<dbReference type="InterPro" id="IPR007197">
    <property type="entry name" value="rSAM"/>
</dbReference>
<evidence type="ECO:0000256" key="7">
    <source>
        <dbReference type="ARBA" id="ARBA00023239"/>
    </source>
</evidence>
<dbReference type="SUPFAM" id="SSF102114">
    <property type="entry name" value="Radical SAM enzymes"/>
    <property type="match status" value="1"/>
</dbReference>
<comment type="cofactor">
    <cofactor evidence="8">
        <name>Mg(2+)</name>
        <dbReference type="ChEBI" id="CHEBI:18420"/>
    </cofactor>
</comment>
<dbReference type="AlphaFoldDB" id="A0A388SD08"/>
<feature type="binding site" evidence="8">
    <location>
        <position position="98"/>
    </location>
    <ligand>
        <name>S-adenosyl-L-methionine</name>
        <dbReference type="ChEBI" id="CHEBI:59789"/>
    </ligand>
</feature>
<dbReference type="GO" id="GO:0051539">
    <property type="term" value="F:4 iron, 4 sulfur cluster binding"/>
    <property type="evidence" value="ECO:0007669"/>
    <property type="project" value="UniProtKB-UniRule"/>
</dbReference>
<organism evidence="10 11">
    <name type="scientific">Mesosutterella multiformis</name>
    <dbReference type="NCBI Taxonomy" id="2259133"/>
    <lineage>
        <taxon>Bacteria</taxon>
        <taxon>Pseudomonadati</taxon>
        <taxon>Pseudomonadota</taxon>
        <taxon>Betaproteobacteria</taxon>
        <taxon>Burkholderiales</taxon>
        <taxon>Sutterellaceae</taxon>
        <taxon>Mesosutterella</taxon>
    </lineage>
</organism>
<dbReference type="SFLD" id="SFLDS00029">
    <property type="entry name" value="Radical_SAM"/>
    <property type="match status" value="1"/>
</dbReference>
<reference evidence="10 11" key="1">
    <citation type="journal article" date="2018" name="Int. J. Syst. Evol. Microbiol.">
        <title>Mesosutterella multiformis gen. nov., sp. nov., a member of the family Sutterellaceae and Sutterella megalosphaeroides sp. nov., isolated from human faeces.</title>
        <authorList>
            <person name="Sakamoto M."/>
            <person name="Ikeyama N."/>
            <person name="Kunihiro T."/>
            <person name="Iino T."/>
            <person name="Yuki M."/>
            <person name="Ohkuma M."/>
        </authorList>
    </citation>
    <scope>NUCLEOTIDE SEQUENCE [LARGE SCALE GENOMIC DNA]</scope>
    <source>
        <strain evidence="10 11">4NBBH2</strain>
    </source>
</reference>
<comment type="subunit">
    <text evidence="8">Homodimer.</text>
</comment>
<dbReference type="GO" id="GO:0008616">
    <property type="term" value="P:tRNA queuosine(34) biosynthetic process"/>
    <property type="evidence" value="ECO:0007669"/>
    <property type="project" value="UniProtKB-UniRule"/>
</dbReference>
<keyword evidence="4 8" id="KW-0460">Magnesium</keyword>
<dbReference type="InterPro" id="IPR058240">
    <property type="entry name" value="rSAM_sf"/>
</dbReference>
<dbReference type="InterPro" id="IPR013785">
    <property type="entry name" value="Aldolase_TIM"/>
</dbReference>
<accession>A0A388SD08</accession>
<feature type="binding site" evidence="8">
    <location>
        <position position="41"/>
    </location>
    <ligand>
        <name>[4Fe-4S] cluster</name>
        <dbReference type="ChEBI" id="CHEBI:49883"/>
        <note>4Fe-4S-S-AdoMet</note>
    </ligand>
</feature>
<dbReference type="GO" id="GO:1904047">
    <property type="term" value="F:S-adenosyl-L-methionine binding"/>
    <property type="evidence" value="ECO:0007669"/>
    <property type="project" value="UniProtKB-UniRule"/>
</dbReference>
<dbReference type="PROSITE" id="PS51918">
    <property type="entry name" value="RADICAL_SAM"/>
    <property type="match status" value="1"/>
</dbReference>
<evidence type="ECO:0000256" key="1">
    <source>
        <dbReference type="ARBA" id="ARBA00022485"/>
    </source>
</evidence>
<feature type="binding site" evidence="8">
    <location>
        <position position="30"/>
    </location>
    <ligand>
        <name>substrate</name>
    </ligand>
</feature>
<feature type="binding site" evidence="8">
    <location>
        <begin position="40"/>
        <end position="42"/>
    </location>
    <ligand>
        <name>S-adenosyl-L-methionine</name>
        <dbReference type="ChEBI" id="CHEBI:59789"/>
    </ligand>
</feature>
<dbReference type="PIRSF" id="PIRSF000370">
    <property type="entry name" value="QueE"/>
    <property type="match status" value="1"/>
</dbReference>
<feature type="binding site" evidence="8">
    <location>
        <begin position="15"/>
        <end position="17"/>
    </location>
    <ligand>
        <name>substrate</name>
    </ligand>
</feature>
<feature type="binding site" evidence="8">
    <location>
        <position position="38"/>
    </location>
    <ligand>
        <name>[4Fe-4S] cluster</name>
        <dbReference type="ChEBI" id="CHEBI:49883"/>
        <note>4Fe-4S-S-AdoMet</note>
    </ligand>
</feature>
<sequence>MEEIRYSINEIFASVQGEGLLAGTPAVFVRLQGCPVHCPWCDTKYSWKEDGSGTAKIPLSEVLVKDSRPRSADATLDELVNLILERWPRIPLVVITGGEPAEQPIRPLTERLIAAGKRVSLETSGFLEIDVAPETFVTVSPKITVPGGRVLDSALERADEVKMVIGDESDLAALDAITDKIPESTPISLQPLSMEESAASLCFRTAVERGGRYRVSVQLHKVLRVR</sequence>
<dbReference type="Proteomes" id="UP000266091">
    <property type="component" value="Unassembled WGS sequence"/>
</dbReference>
<dbReference type="RefSeq" id="WP_116270446.1">
    <property type="nucleotide sequence ID" value="NZ_BGZJ01000001.1"/>
</dbReference>
<dbReference type="OrthoDB" id="9792276at2"/>
<comment type="pathway">
    <text evidence="8">Purine metabolism; 7-cyano-7-deazaguanine biosynthesis.</text>
</comment>
<dbReference type="InterPro" id="IPR024924">
    <property type="entry name" value="7-CO-7-deazaguanine_synth-like"/>
</dbReference>
<dbReference type="EMBL" id="BGZJ01000001">
    <property type="protein sequence ID" value="GBO94207.1"/>
    <property type="molecule type" value="Genomic_DNA"/>
</dbReference>